<proteinExistence type="evidence at transcript level"/>
<name>F2EA60_HORVV</name>
<feature type="transmembrane region" description="Helical" evidence="1">
    <location>
        <begin position="12"/>
        <end position="39"/>
    </location>
</feature>
<evidence type="ECO:0000313" key="2">
    <source>
        <dbReference type="EMBL" id="BAK04232.1"/>
    </source>
</evidence>
<accession>F2EA60</accession>
<keyword evidence="1" id="KW-0812">Transmembrane</keyword>
<sequence length="75" mass="8867">MKNYVVCSFCYIILRSCGVMILLCYFENYIIIIIFSCAFCRLPNFPMKCCLYPLNNGWTKLCEWARNGLVQLMME</sequence>
<protein>
    <submittedName>
        <fullName evidence="2">Predicted protein</fullName>
    </submittedName>
</protein>
<dbReference type="AlphaFoldDB" id="F2EA60"/>
<dbReference type="EMBL" id="AK373035">
    <property type="protein sequence ID" value="BAK04232.1"/>
    <property type="molecule type" value="mRNA"/>
</dbReference>
<evidence type="ECO:0000256" key="1">
    <source>
        <dbReference type="SAM" id="Phobius"/>
    </source>
</evidence>
<keyword evidence="1" id="KW-1133">Transmembrane helix</keyword>
<reference evidence="2" key="1">
    <citation type="journal article" date="2011" name="Plant Physiol.">
        <title>Comprehensive sequence analysis of 24,783 barley full-length cDNAs derived from 12 clone libraries.</title>
        <authorList>
            <person name="Matsumoto T."/>
            <person name="Tanaka T."/>
            <person name="Sakai H."/>
            <person name="Amano N."/>
            <person name="Kanamori H."/>
            <person name="Kurita K."/>
            <person name="Kikuta A."/>
            <person name="Kamiya K."/>
            <person name="Yamamoto M."/>
            <person name="Ikawa H."/>
            <person name="Fujii N."/>
            <person name="Hori K."/>
            <person name="Itoh T."/>
            <person name="Sato K."/>
        </authorList>
    </citation>
    <scope>NUCLEOTIDE SEQUENCE</scope>
    <source>
        <tissue evidence="2">Flower</tissue>
    </source>
</reference>
<keyword evidence="1" id="KW-0472">Membrane</keyword>
<organism evidence="2">
    <name type="scientific">Hordeum vulgare subsp. vulgare</name>
    <name type="common">Domesticated barley</name>
    <dbReference type="NCBI Taxonomy" id="112509"/>
    <lineage>
        <taxon>Eukaryota</taxon>
        <taxon>Viridiplantae</taxon>
        <taxon>Streptophyta</taxon>
        <taxon>Embryophyta</taxon>
        <taxon>Tracheophyta</taxon>
        <taxon>Spermatophyta</taxon>
        <taxon>Magnoliopsida</taxon>
        <taxon>Liliopsida</taxon>
        <taxon>Poales</taxon>
        <taxon>Poaceae</taxon>
        <taxon>BOP clade</taxon>
        <taxon>Pooideae</taxon>
        <taxon>Triticodae</taxon>
        <taxon>Triticeae</taxon>
        <taxon>Hordeinae</taxon>
        <taxon>Hordeum</taxon>
    </lineage>
</organism>